<dbReference type="InterPro" id="IPR013087">
    <property type="entry name" value="Znf_C2H2_type"/>
</dbReference>
<feature type="region of interest" description="Disordered" evidence="1">
    <location>
        <begin position="223"/>
        <end position="253"/>
    </location>
</feature>
<dbReference type="Pfam" id="PF12874">
    <property type="entry name" value="zf-met"/>
    <property type="match status" value="1"/>
</dbReference>
<comment type="caution">
    <text evidence="3">The sequence shown here is derived from an EMBL/GenBank/DDBJ whole genome shotgun (WGS) entry which is preliminary data.</text>
</comment>
<reference evidence="3" key="1">
    <citation type="journal article" date="2016" name="Nat. Genet.">
        <title>A high-quality carrot genome assembly provides new insights into carotenoid accumulation and asterid genome evolution.</title>
        <authorList>
            <person name="Iorizzo M."/>
            <person name="Ellison S."/>
            <person name="Senalik D."/>
            <person name="Zeng P."/>
            <person name="Satapoomin P."/>
            <person name="Huang J."/>
            <person name="Bowman M."/>
            <person name="Iovene M."/>
            <person name="Sanseverino W."/>
            <person name="Cavagnaro P."/>
            <person name="Yildiz M."/>
            <person name="Macko-Podgorni A."/>
            <person name="Moranska E."/>
            <person name="Grzebelus E."/>
            <person name="Grzebelus D."/>
            <person name="Ashrafi H."/>
            <person name="Zheng Z."/>
            <person name="Cheng S."/>
            <person name="Spooner D."/>
            <person name="Van Deynze A."/>
            <person name="Simon P."/>
        </authorList>
    </citation>
    <scope>NUCLEOTIDE SEQUENCE [LARGE SCALE GENOMIC DNA]</scope>
    <source>
        <tissue evidence="3">Leaf</tissue>
    </source>
</reference>
<feature type="region of interest" description="Disordered" evidence="1">
    <location>
        <begin position="278"/>
        <end position="314"/>
    </location>
</feature>
<feature type="region of interest" description="Disordered" evidence="1">
    <location>
        <begin position="109"/>
        <end position="131"/>
    </location>
</feature>
<protein>
    <recommendedName>
        <fullName evidence="2">C2H2-type domain-containing protein</fullName>
    </recommendedName>
</protein>
<dbReference type="SUPFAM" id="SSF57667">
    <property type="entry name" value="beta-beta-alpha zinc fingers"/>
    <property type="match status" value="1"/>
</dbReference>
<accession>A0A164XHV9</accession>
<feature type="compositionally biased region" description="Basic and acidic residues" evidence="1">
    <location>
        <begin position="300"/>
        <end position="314"/>
    </location>
</feature>
<dbReference type="AlphaFoldDB" id="A0A164XHV9"/>
<name>A0A164XHV9_DAUCS</name>
<feature type="domain" description="C2H2-type" evidence="2">
    <location>
        <begin position="259"/>
        <end position="283"/>
    </location>
</feature>
<dbReference type="EMBL" id="LNRQ01000005">
    <property type="protein sequence ID" value="KZM93198.1"/>
    <property type="molecule type" value="Genomic_DNA"/>
</dbReference>
<dbReference type="PANTHER" id="PTHR47487:SF8">
    <property type="entry name" value="OS08G0270900 PROTEIN"/>
    <property type="match status" value="1"/>
</dbReference>
<dbReference type="Gramene" id="KZM93198">
    <property type="protein sequence ID" value="KZM93198"/>
    <property type="gene ID" value="DCAR_016443"/>
</dbReference>
<dbReference type="PANTHER" id="PTHR47487">
    <property type="entry name" value="OS06G0651300 PROTEIN-RELATED"/>
    <property type="match status" value="1"/>
</dbReference>
<proteinExistence type="predicted"/>
<evidence type="ECO:0000259" key="2">
    <source>
        <dbReference type="Pfam" id="PF12874"/>
    </source>
</evidence>
<evidence type="ECO:0000313" key="3">
    <source>
        <dbReference type="EMBL" id="KZM93198.1"/>
    </source>
</evidence>
<evidence type="ECO:0000256" key="1">
    <source>
        <dbReference type="SAM" id="MobiDB-lite"/>
    </source>
</evidence>
<sequence length="314" mass="34467">MGLGRILSEHQRRELEKRVIGEEILSNWLHRKQLEEEVMTEMFGEEMLQRVKNSIASENPEVTSDTCNKSPTDLQKIIHIQDKGEDSGLVPHLDGPMSLNGQERIDQSPVNEKEGGLTGSIPIQRPPRAPNTTKPGMFIGLGRTATTQSELTLDNFIEMQKGEGSSLVLYAQDPAFLNGQSPVNDTDSGLNCSLPFQRFPRAPNNTNPEKLVDLGKEATTPLVNSDTKRTSEGELNVDPPPIGGDNETAGKTTAKRKRWDCDLCCVMTNAESVLQAHLKGKKHLAKLKASSETAKPPTSGEDHGKSIQEDNLPK</sequence>
<gene>
    <name evidence="3" type="ORF">DCAR_016443</name>
</gene>
<organism evidence="3">
    <name type="scientific">Daucus carota subsp. sativus</name>
    <name type="common">Carrot</name>
    <dbReference type="NCBI Taxonomy" id="79200"/>
    <lineage>
        <taxon>Eukaryota</taxon>
        <taxon>Viridiplantae</taxon>
        <taxon>Streptophyta</taxon>
        <taxon>Embryophyta</taxon>
        <taxon>Tracheophyta</taxon>
        <taxon>Spermatophyta</taxon>
        <taxon>Magnoliopsida</taxon>
        <taxon>eudicotyledons</taxon>
        <taxon>Gunneridae</taxon>
        <taxon>Pentapetalae</taxon>
        <taxon>asterids</taxon>
        <taxon>campanulids</taxon>
        <taxon>Apiales</taxon>
        <taxon>Apiaceae</taxon>
        <taxon>Apioideae</taxon>
        <taxon>Scandiceae</taxon>
        <taxon>Daucinae</taxon>
        <taxon>Daucus</taxon>
        <taxon>Daucus sect. Daucus</taxon>
    </lineage>
</organism>
<dbReference type="InterPro" id="IPR036236">
    <property type="entry name" value="Znf_C2H2_sf"/>
</dbReference>
<dbReference type="Gene3D" id="3.30.160.60">
    <property type="entry name" value="Classic Zinc Finger"/>
    <property type="match status" value="1"/>
</dbReference>